<dbReference type="PIRSF" id="PIRSF029557">
    <property type="entry name" value="UCP029557"/>
    <property type="match status" value="1"/>
</dbReference>
<dbReference type="AlphaFoldDB" id="A0A368C4D9"/>
<feature type="domain" description="DUF1285" evidence="1">
    <location>
        <begin position="19"/>
        <end position="83"/>
    </location>
</feature>
<protein>
    <submittedName>
        <fullName evidence="3">DUF1285 domain-containing protein</fullName>
    </submittedName>
</protein>
<evidence type="ECO:0000259" key="1">
    <source>
        <dbReference type="Pfam" id="PF06938"/>
    </source>
</evidence>
<dbReference type="Pfam" id="PF06938">
    <property type="entry name" value="DUF1285_N"/>
    <property type="match status" value="1"/>
</dbReference>
<evidence type="ECO:0000313" key="3">
    <source>
        <dbReference type="EMBL" id="RCL43826.1"/>
    </source>
</evidence>
<dbReference type="Gene3D" id="2.30.270.10">
    <property type="entry name" value="duf1285 protein"/>
    <property type="match status" value="1"/>
</dbReference>
<gene>
    <name evidence="3" type="ORF">DBW92_03760</name>
</gene>
<reference evidence="3 4" key="1">
    <citation type="journal article" date="2018" name="Microbiome">
        <title>Fine metagenomic profile of the Mediterranean stratified and mixed water columns revealed by assembly and recruitment.</title>
        <authorList>
            <person name="Haro-Moreno J.M."/>
            <person name="Lopez-Perez M."/>
            <person name="De La Torre J.R."/>
            <person name="Picazo A."/>
            <person name="Camacho A."/>
            <person name="Rodriguez-Valera F."/>
        </authorList>
    </citation>
    <scope>NUCLEOTIDE SEQUENCE [LARGE SCALE GENOMIC DNA]</scope>
    <source>
        <strain evidence="3">MED-G78</strain>
    </source>
</reference>
<dbReference type="Pfam" id="PF21028">
    <property type="entry name" value="DUF1285_C"/>
    <property type="match status" value="1"/>
</dbReference>
<comment type="caution">
    <text evidence="3">The sequence shown here is derived from an EMBL/GenBank/DDBJ whole genome shotgun (WGS) entry which is preliminary data.</text>
</comment>
<accession>A0A368C4D9</accession>
<dbReference type="InterPro" id="IPR010707">
    <property type="entry name" value="DUF1285"/>
</dbReference>
<dbReference type="InterPro" id="IPR048341">
    <property type="entry name" value="DUF1285_N"/>
</dbReference>
<proteinExistence type="predicted"/>
<dbReference type="Gene3D" id="3.10.540.10">
    <property type="entry name" value="duf1285 like domain"/>
    <property type="match status" value="1"/>
</dbReference>
<organism evidence="3 4">
    <name type="scientific">SAR86 cluster bacterium</name>
    <dbReference type="NCBI Taxonomy" id="2030880"/>
    <lineage>
        <taxon>Bacteria</taxon>
        <taxon>Pseudomonadati</taxon>
        <taxon>Pseudomonadota</taxon>
        <taxon>Gammaproteobacteria</taxon>
        <taxon>SAR86 cluster</taxon>
    </lineage>
</organism>
<dbReference type="InterPro" id="IPR023361">
    <property type="entry name" value="DUF1285_beta_roll_sf"/>
</dbReference>
<feature type="domain" description="DUF1285" evidence="2">
    <location>
        <begin position="86"/>
        <end position="177"/>
    </location>
</feature>
<evidence type="ECO:0000313" key="4">
    <source>
        <dbReference type="Proteomes" id="UP000252915"/>
    </source>
</evidence>
<dbReference type="Proteomes" id="UP000252915">
    <property type="component" value="Unassembled WGS sequence"/>
</dbReference>
<dbReference type="InterPro" id="IPR048342">
    <property type="entry name" value="DUF1285_C"/>
</dbReference>
<sequence>MSIDNILQSLSKYKEDNFPPVHLWNPELCTNASFSIDIKGDWYYNNSIIGRMRLKKLFSTILKREGDDYFLVTPVEKIKLDVEIAPYLIVDFTYDHINKEIILDTNFDYSFPLNDDHKLELKLCNENHYPIVNVRSGIEGLITRSVYYKLIDIAAEQKNNSKKNILILESFKTFHELGSIA</sequence>
<name>A0A368C4D9_9GAMM</name>
<dbReference type="EMBL" id="QOPI01000021">
    <property type="protein sequence ID" value="RCL43826.1"/>
    <property type="molecule type" value="Genomic_DNA"/>
</dbReference>
<evidence type="ECO:0000259" key="2">
    <source>
        <dbReference type="Pfam" id="PF21028"/>
    </source>
</evidence>